<reference evidence="3" key="2">
    <citation type="submission" date="2022-01" db="EMBL/GenBank/DDBJ databases">
        <authorList>
            <person name="Yamashiro T."/>
            <person name="Shiraishi A."/>
            <person name="Satake H."/>
            <person name="Nakayama K."/>
        </authorList>
    </citation>
    <scope>NUCLEOTIDE SEQUENCE</scope>
</reference>
<name>A0ABQ4Z468_9ASTR</name>
<dbReference type="InterPro" id="IPR045358">
    <property type="entry name" value="Ty3_capsid"/>
</dbReference>
<organism evidence="3 4">
    <name type="scientific">Tanacetum coccineum</name>
    <dbReference type="NCBI Taxonomy" id="301880"/>
    <lineage>
        <taxon>Eukaryota</taxon>
        <taxon>Viridiplantae</taxon>
        <taxon>Streptophyta</taxon>
        <taxon>Embryophyta</taxon>
        <taxon>Tracheophyta</taxon>
        <taxon>Spermatophyta</taxon>
        <taxon>Magnoliopsida</taxon>
        <taxon>eudicotyledons</taxon>
        <taxon>Gunneridae</taxon>
        <taxon>Pentapetalae</taxon>
        <taxon>asterids</taxon>
        <taxon>campanulids</taxon>
        <taxon>Asterales</taxon>
        <taxon>Asteraceae</taxon>
        <taxon>Asteroideae</taxon>
        <taxon>Anthemideae</taxon>
        <taxon>Anthemidinae</taxon>
        <taxon>Tanacetum</taxon>
    </lineage>
</organism>
<evidence type="ECO:0000313" key="4">
    <source>
        <dbReference type="Proteomes" id="UP001151760"/>
    </source>
</evidence>
<evidence type="ECO:0000259" key="2">
    <source>
        <dbReference type="Pfam" id="PF19259"/>
    </source>
</evidence>
<evidence type="ECO:0000313" key="3">
    <source>
        <dbReference type="EMBL" id="GJS83920.1"/>
    </source>
</evidence>
<dbReference type="Pfam" id="PF19259">
    <property type="entry name" value="Ty3_capsid"/>
    <property type="match status" value="1"/>
</dbReference>
<dbReference type="Proteomes" id="UP001151760">
    <property type="component" value="Unassembled WGS sequence"/>
</dbReference>
<feature type="region of interest" description="Disordered" evidence="1">
    <location>
        <begin position="149"/>
        <end position="175"/>
    </location>
</feature>
<protein>
    <submittedName>
        <fullName evidence="3">Reverse transcriptase domain-containing protein</fullName>
    </submittedName>
</protein>
<sequence length="226" mass="25949">MEIVFSISNCSVENQIKFSTCTLLAGALTWWNSHVRTVGHDVAYAMTWTDLKKKMTDKYCPRGEIKKLEAELWNLKVKGTDVIGYNQCFQELALLCVRMFPEESDKIERYVGGLPDMIHGSVVASRPKTMQEAIEIATELMDKKIHTFAERQSENKRKQDDNKNNNNNKKRGRTHWRIHCRIGGRTLTEVPNLCAQNATITMTTHVLQNATSAMVAVKFIHEYYYS</sequence>
<keyword evidence="3" id="KW-0808">Transferase</keyword>
<keyword evidence="3" id="KW-0548">Nucleotidyltransferase</keyword>
<proteinExistence type="predicted"/>
<reference evidence="3" key="1">
    <citation type="journal article" date="2022" name="Int. J. Mol. Sci.">
        <title>Draft Genome of Tanacetum Coccineum: Genomic Comparison of Closely Related Tanacetum-Family Plants.</title>
        <authorList>
            <person name="Yamashiro T."/>
            <person name="Shiraishi A."/>
            <person name="Nakayama K."/>
            <person name="Satake H."/>
        </authorList>
    </citation>
    <scope>NUCLEOTIDE SEQUENCE</scope>
</reference>
<gene>
    <name evidence="3" type="ORF">Tco_0750461</name>
</gene>
<keyword evidence="4" id="KW-1185">Reference proteome</keyword>
<dbReference type="EMBL" id="BQNB010010936">
    <property type="protein sequence ID" value="GJS83920.1"/>
    <property type="molecule type" value="Genomic_DNA"/>
</dbReference>
<evidence type="ECO:0000256" key="1">
    <source>
        <dbReference type="SAM" id="MobiDB-lite"/>
    </source>
</evidence>
<dbReference type="GO" id="GO:0003964">
    <property type="term" value="F:RNA-directed DNA polymerase activity"/>
    <property type="evidence" value="ECO:0007669"/>
    <property type="project" value="UniProtKB-KW"/>
</dbReference>
<feature type="compositionally biased region" description="Basic and acidic residues" evidence="1">
    <location>
        <begin position="149"/>
        <end position="163"/>
    </location>
</feature>
<accession>A0ABQ4Z468</accession>
<keyword evidence="3" id="KW-0695">RNA-directed DNA polymerase</keyword>
<comment type="caution">
    <text evidence="3">The sequence shown here is derived from an EMBL/GenBank/DDBJ whole genome shotgun (WGS) entry which is preliminary data.</text>
</comment>
<feature type="domain" description="Ty3 transposon capsid-like protein" evidence="2">
    <location>
        <begin position="5"/>
        <end position="163"/>
    </location>
</feature>